<organism evidence="1">
    <name type="scientific">Candidatus Kentrum sp. TUN</name>
    <dbReference type="NCBI Taxonomy" id="2126343"/>
    <lineage>
        <taxon>Bacteria</taxon>
        <taxon>Pseudomonadati</taxon>
        <taxon>Pseudomonadota</taxon>
        <taxon>Gammaproteobacteria</taxon>
        <taxon>Candidatus Kentrum</taxon>
    </lineage>
</organism>
<evidence type="ECO:0000313" key="1">
    <source>
        <dbReference type="EMBL" id="VFK63150.1"/>
    </source>
</evidence>
<dbReference type="EMBL" id="CAADFX010000199">
    <property type="protein sequence ID" value="VFK63150.1"/>
    <property type="molecule type" value="Genomic_DNA"/>
</dbReference>
<dbReference type="AlphaFoldDB" id="A0A451AAU4"/>
<proteinExistence type="predicted"/>
<accession>A0A451AAU4</accession>
<gene>
    <name evidence="1" type="ORF">BECKTUN1418D_GA0071000_11996</name>
</gene>
<reference evidence="1" key="1">
    <citation type="submission" date="2019-02" db="EMBL/GenBank/DDBJ databases">
        <authorList>
            <person name="Gruber-Vodicka R. H."/>
            <person name="Seah K. B. B."/>
        </authorList>
    </citation>
    <scope>NUCLEOTIDE SEQUENCE</scope>
    <source>
        <strain evidence="1">BECK_BY1</strain>
    </source>
</reference>
<sequence>MSILKNLFRSVRKDTEDTPRVLEHPGDLQLGDIVKFGFAGQGGISNQSLRVEDINTCDLGGEKHKKTLFTLQGTDSHMRLAVVDQGQGERVEIGTAVFPEDVERIFDMGAFIDLLDPETGVHHILERIKEPKRLTGWIGPVYRQEAGHNAYYHTGDYRYRQLPDSEEEGDAFSYYLLVSDDRQFGLEVQVYDGGRTDVYLLVYLAVSKIEELWPTAGAS</sequence>
<evidence type="ECO:0008006" key="2">
    <source>
        <dbReference type="Google" id="ProtNLM"/>
    </source>
</evidence>
<protein>
    <recommendedName>
        <fullName evidence="2">DUF2491 family protein</fullName>
    </recommendedName>
</protein>
<name>A0A451AAU4_9GAMM</name>